<dbReference type="EMBL" id="CATNWA010021336">
    <property type="protein sequence ID" value="CAI9622305.1"/>
    <property type="molecule type" value="Genomic_DNA"/>
</dbReference>
<evidence type="ECO:0000313" key="3">
    <source>
        <dbReference type="Proteomes" id="UP001162483"/>
    </source>
</evidence>
<accession>A0ABN9HPW3</accession>
<reference evidence="2" key="1">
    <citation type="submission" date="2023-05" db="EMBL/GenBank/DDBJ databases">
        <authorList>
            <person name="Stuckert A."/>
        </authorList>
    </citation>
    <scope>NUCLEOTIDE SEQUENCE</scope>
</reference>
<protein>
    <submittedName>
        <fullName evidence="2">Uncharacterized protein</fullName>
    </submittedName>
</protein>
<name>A0ABN9HPW3_9NEOB</name>
<proteinExistence type="predicted"/>
<evidence type="ECO:0000313" key="2">
    <source>
        <dbReference type="EMBL" id="CAI9622305.1"/>
    </source>
</evidence>
<keyword evidence="3" id="KW-1185">Reference proteome</keyword>
<evidence type="ECO:0000256" key="1">
    <source>
        <dbReference type="SAM" id="MobiDB-lite"/>
    </source>
</evidence>
<dbReference type="Proteomes" id="UP001162483">
    <property type="component" value="Unassembled WGS sequence"/>
</dbReference>
<feature type="region of interest" description="Disordered" evidence="1">
    <location>
        <begin position="1"/>
        <end position="29"/>
    </location>
</feature>
<sequence>MAAASTPAILMSHGASPHRLKVTPAPLRY</sequence>
<gene>
    <name evidence="2" type="ORF">SPARVUS_LOCUS16269951</name>
</gene>
<comment type="caution">
    <text evidence="2">The sequence shown here is derived from an EMBL/GenBank/DDBJ whole genome shotgun (WGS) entry which is preliminary data.</text>
</comment>
<organism evidence="2 3">
    <name type="scientific">Staurois parvus</name>
    <dbReference type="NCBI Taxonomy" id="386267"/>
    <lineage>
        <taxon>Eukaryota</taxon>
        <taxon>Metazoa</taxon>
        <taxon>Chordata</taxon>
        <taxon>Craniata</taxon>
        <taxon>Vertebrata</taxon>
        <taxon>Euteleostomi</taxon>
        <taxon>Amphibia</taxon>
        <taxon>Batrachia</taxon>
        <taxon>Anura</taxon>
        <taxon>Neobatrachia</taxon>
        <taxon>Ranoidea</taxon>
        <taxon>Ranidae</taxon>
        <taxon>Staurois</taxon>
    </lineage>
</organism>